<evidence type="ECO:0000256" key="2">
    <source>
        <dbReference type="ARBA" id="ARBA00008558"/>
    </source>
</evidence>
<reference evidence="11" key="2">
    <citation type="submission" date="2017-11" db="EMBL/GenBank/DDBJ databases">
        <title>Coralsnake Venomics: Analyses of Venom Gland Transcriptomes and Proteomes of Six Brazilian Taxa.</title>
        <authorList>
            <person name="Aird S.D."/>
            <person name="Jorge da Silva N."/>
            <person name="Qiu L."/>
            <person name="Villar-Briones A."/>
            <person name="Aparecida-Saddi V."/>
            <person name="Campos-Telles M.P."/>
            <person name="Grau M."/>
            <person name="Mikheyev A.S."/>
        </authorList>
    </citation>
    <scope>NUCLEOTIDE SEQUENCE</scope>
    <source>
        <tissue evidence="11">Venom_gland</tissue>
    </source>
</reference>
<dbReference type="GO" id="GO:0005975">
    <property type="term" value="P:carbohydrate metabolic process"/>
    <property type="evidence" value="ECO:0007669"/>
    <property type="project" value="InterPro"/>
</dbReference>
<reference evidence="11" key="1">
    <citation type="submission" date="2017-07" db="EMBL/GenBank/DDBJ databases">
        <authorList>
            <person name="Mikheyev A."/>
            <person name="Grau M."/>
        </authorList>
    </citation>
    <scope>NUCLEOTIDE SEQUENCE</scope>
    <source>
        <tissue evidence="11">Venom_gland</tissue>
    </source>
</reference>
<dbReference type="PANTHER" id="PTHR15108">
    <property type="entry name" value="N-ACYLGLUCOSAMINE-2-EPIMERASE"/>
    <property type="match status" value="1"/>
</dbReference>
<dbReference type="GO" id="GO:0050121">
    <property type="term" value="F:N-acylglucosamine 2-epimerase activity"/>
    <property type="evidence" value="ECO:0007669"/>
    <property type="project" value="UniProtKB-EC"/>
</dbReference>
<comment type="catalytic activity">
    <reaction evidence="9">
        <text>an N-acyl-D-glucosamine = an N-acyl-D-mannosamine</text>
        <dbReference type="Rhea" id="RHEA:19033"/>
        <dbReference type="ChEBI" id="CHEBI:16062"/>
        <dbReference type="ChEBI" id="CHEBI:17274"/>
        <dbReference type="EC" id="5.1.3.8"/>
    </reaction>
    <physiologicalReaction direction="left-to-right" evidence="9">
        <dbReference type="Rhea" id="RHEA:19034"/>
    </physiologicalReaction>
    <physiologicalReaction direction="right-to-left" evidence="9">
        <dbReference type="Rhea" id="RHEA:19035"/>
    </physiologicalReaction>
</comment>
<proteinExistence type="inferred from homology"/>
<dbReference type="InterPro" id="IPR012341">
    <property type="entry name" value="6hp_glycosidase-like_sf"/>
</dbReference>
<sequence length="147" mass="17022">MRQLNSGLQSQAVDKFMKQPFRSGWDPEHGGLFTFQDVDDFCPTQLEWRMKLWWPHTEAMVAFLMAFAETQDQELLELFDQVANYTFAKFRDPELGGEWFGYLSQEGQVALTIKGGPFKGCFHVPRALYMCEEILKSLLQTKSAIQK</sequence>
<evidence type="ECO:0000256" key="9">
    <source>
        <dbReference type="ARBA" id="ARBA00034243"/>
    </source>
</evidence>
<dbReference type="AlphaFoldDB" id="A0A2D4INE2"/>
<accession>A0A2D4INE2</accession>
<dbReference type="Pfam" id="PF07221">
    <property type="entry name" value="GlcNAc_2-epim"/>
    <property type="match status" value="1"/>
</dbReference>
<comment type="pathway">
    <text evidence="1">Amino-sugar metabolism; N-acetylneuraminate degradation.</text>
</comment>
<dbReference type="InterPro" id="IPR010819">
    <property type="entry name" value="AGE/CE"/>
</dbReference>
<evidence type="ECO:0000256" key="3">
    <source>
        <dbReference type="ARBA" id="ARBA00013176"/>
    </source>
</evidence>
<evidence type="ECO:0000256" key="8">
    <source>
        <dbReference type="ARBA" id="ARBA00033215"/>
    </source>
</evidence>
<dbReference type="InterPro" id="IPR008928">
    <property type="entry name" value="6-hairpin_glycosidase_sf"/>
</dbReference>
<dbReference type="Gene3D" id="1.50.10.10">
    <property type="match status" value="1"/>
</dbReference>
<comment type="similarity">
    <text evidence="2">Belongs to the N-acylglucosamine 2-epimerase family.</text>
</comment>
<dbReference type="SUPFAM" id="SSF48208">
    <property type="entry name" value="Six-hairpin glycosidases"/>
    <property type="match status" value="1"/>
</dbReference>
<protein>
    <recommendedName>
        <fullName evidence="4">N-acylglucosamine 2-epimerase</fullName>
        <ecNumber evidence="3">5.1.3.8</ecNumber>
    </recommendedName>
    <alternativeName>
        <fullName evidence="8">GlcNAc 2-epimerase</fullName>
    </alternativeName>
    <alternativeName>
        <fullName evidence="6">N-acetyl-D-glucosamine 2-epimerase</fullName>
    </alternativeName>
    <alternativeName>
        <fullName evidence="7">Renin-binding protein</fullName>
    </alternativeName>
</protein>
<evidence type="ECO:0000256" key="10">
    <source>
        <dbReference type="ARBA" id="ARBA00046544"/>
    </source>
</evidence>
<evidence type="ECO:0000313" key="11">
    <source>
        <dbReference type="EMBL" id="LAA85762.1"/>
    </source>
</evidence>
<comment type="subunit">
    <text evidence="10">Homodimer. Forms a heterodimer with renin and inhibits its activity.</text>
</comment>
<dbReference type="EMBL" id="IACK01119625">
    <property type="protein sequence ID" value="LAA85762.1"/>
    <property type="molecule type" value="Transcribed_RNA"/>
</dbReference>
<evidence type="ECO:0000256" key="7">
    <source>
        <dbReference type="ARBA" id="ARBA00031909"/>
    </source>
</evidence>
<dbReference type="EC" id="5.1.3.8" evidence="3"/>
<organism evidence="11">
    <name type="scientific">Micrurus lemniscatus lemniscatus</name>
    <dbReference type="NCBI Taxonomy" id="129467"/>
    <lineage>
        <taxon>Eukaryota</taxon>
        <taxon>Metazoa</taxon>
        <taxon>Chordata</taxon>
        <taxon>Craniata</taxon>
        <taxon>Vertebrata</taxon>
        <taxon>Euteleostomi</taxon>
        <taxon>Lepidosauria</taxon>
        <taxon>Squamata</taxon>
        <taxon>Bifurcata</taxon>
        <taxon>Unidentata</taxon>
        <taxon>Episquamata</taxon>
        <taxon>Toxicofera</taxon>
        <taxon>Serpentes</taxon>
        <taxon>Colubroidea</taxon>
        <taxon>Elapidae</taxon>
        <taxon>Elapinae</taxon>
        <taxon>Micrurus</taxon>
    </lineage>
</organism>
<evidence type="ECO:0000256" key="6">
    <source>
        <dbReference type="ARBA" id="ARBA00031608"/>
    </source>
</evidence>
<keyword evidence="5" id="KW-0413">Isomerase</keyword>
<evidence type="ECO:0000256" key="4">
    <source>
        <dbReference type="ARBA" id="ARBA00014959"/>
    </source>
</evidence>
<evidence type="ECO:0000256" key="1">
    <source>
        <dbReference type="ARBA" id="ARBA00004878"/>
    </source>
</evidence>
<name>A0A2D4INE2_MICLE</name>
<evidence type="ECO:0000256" key="5">
    <source>
        <dbReference type="ARBA" id="ARBA00023235"/>
    </source>
</evidence>